<feature type="transmembrane region" description="Helical" evidence="1">
    <location>
        <begin position="198"/>
        <end position="219"/>
    </location>
</feature>
<dbReference type="PANTHER" id="PTHR37577">
    <property type="entry name" value="INTEGRAL MEMBRANE PROTEIN"/>
    <property type="match status" value="1"/>
</dbReference>
<proteinExistence type="predicted"/>
<gene>
    <name evidence="2" type="ORF">JMJ35_010326</name>
</gene>
<evidence type="ECO:0000256" key="1">
    <source>
        <dbReference type="SAM" id="Phobius"/>
    </source>
</evidence>
<keyword evidence="1" id="KW-0472">Membrane</keyword>
<feature type="transmembrane region" description="Helical" evidence="1">
    <location>
        <begin position="130"/>
        <end position="151"/>
    </location>
</feature>
<keyword evidence="1" id="KW-0812">Transmembrane</keyword>
<keyword evidence="1" id="KW-1133">Transmembrane helix</keyword>
<accession>A0AA39QQI7</accession>
<feature type="transmembrane region" description="Helical" evidence="1">
    <location>
        <begin position="163"/>
        <end position="186"/>
    </location>
</feature>
<name>A0AA39QQI7_9LECA</name>
<dbReference type="EMBL" id="JAFEKC020000024">
    <property type="protein sequence ID" value="KAK0507288.1"/>
    <property type="molecule type" value="Genomic_DNA"/>
</dbReference>
<feature type="transmembrane region" description="Helical" evidence="1">
    <location>
        <begin position="334"/>
        <end position="357"/>
    </location>
</feature>
<organism evidence="2 3">
    <name type="scientific">Cladonia borealis</name>
    <dbReference type="NCBI Taxonomy" id="184061"/>
    <lineage>
        <taxon>Eukaryota</taxon>
        <taxon>Fungi</taxon>
        <taxon>Dikarya</taxon>
        <taxon>Ascomycota</taxon>
        <taxon>Pezizomycotina</taxon>
        <taxon>Lecanoromycetes</taxon>
        <taxon>OSLEUM clade</taxon>
        <taxon>Lecanoromycetidae</taxon>
        <taxon>Lecanorales</taxon>
        <taxon>Lecanorineae</taxon>
        <taxon>Cladoniaceae</taxon>
        <taxon>Cladonia</taxon>
    </lineage>
</organism>
<dbReference type="InterPro" id="IPR053018">
    <property type="entry name" value="Elsinochrome_Biosynth-Asso"/>
</dbReference>
<feature type="transmembrane region" description="Helical" evidence="1">
    <location>
        <begin position="377"/>
        <end position="398"/>
    </location>
</feature>
<feature type="transmembrane region" description="Helical" evidence="1">
    <location>
        <begin position="239"/>
        <end position="261"/>
    </location>
</feature>
<comment type="caution">
    <text evidence="2">The sequence shown here is derived from an EMBL/GenBank/DDBJ whole genome shotgun (WGS) entry which is preliminary data.</text>
</comment>
<dbReference type="AlphaFoldDB" id="A0AA39QQI7"/>
<evidence type="ECO:0000313" key="2">
    <source>
        <dbReference type="EMBL" id="KAK0507288.1"/>
    </source>
</evidence>
<sequence length="406" mass="44736">MGNCGSSVNCTAVNQPTQANPDVAGVGVMVSFIATAIITFIAIVVGYLSDSLRDTSLSQLDRACIAKFSTIRWRPWIKDGPTSLLLRRSMTAAMGVLGWNYALADHGDASEDDDKSRDARERRSKGLEKFILALSDQQLVTGLAVLIAGFVSPCSMSIYHFNIIAALGWFSSMTHLSTLAVLRVYFIEHPRLRTWRVVAMLFVLVLLIIARVVTLASTLDNSLPVRCAFTHGSSRNLGYLSVVSIVGIMAFLVPTYSSSIVEQDKFRRKLTERQQYVGRELVKIVIESSKKTRAEQGVLLRSLNERRRYSALYDAVKSRKVASEDIGIHIIREIIYSFLGDIMSLYFGVALGITQVIVSRINEPSAGVVGSQNDINFGQLVPLLLMLLPLFAAGEVFFGNIDNLFA</sequence>
<feature type="transmembrane region" description="Helical" evidence="1">
    <location>
        <begin position="23"/>
        <end position="48"/>
    </location>
</feature>
<dbReference type="Proteomes" id="UP001166286">
    <property type="component" value="Unassembled WGS sequence"/>
</dbReference>
<keyword evidence="3" id="KW-1185">Reference proteome</keyword>
<reference evidence="2" key="1">
    <citation type="submission" date="2023-03" db="EMBL/GenBank/DDBJ databases">
        <title>Complete genome of Cladonia borealis.</title>
        <authorList>
            <person name="Park H."/>
        </authorList>
    </citation>
    <scope>NUCLEOTIDE SEQUENCE</scope>
    <source>
        <strain evidence="2">ANT050790</strain>
    </source>
</reference>
<protein>
    <submittedName>
        <fullName evidence="2">Uncharacterized protein</fullName>
    </submittedName>
</protein>
<evidence type="ECO:0000313" key="3">
    <source>
        <dbReference type="Proteomes" id="UP001166286"/>
    </source>
</evidence>
<dbReference type="PANTHER" id="PTHR37577:SF1">
    <property type="entry name" value="INTEGRAL MEMBRANE PROTEIN"/>
    <property type="match status" value="1"/>
</dbReference>